<dbReference type="STRING" id="1051646.IX91_03755"/>
<dbReference type="EMBL" id="AFWI01000124">
    <property type="protein sequence ID" value="EGU56064.1"/>
    <property type="molecule type" value="Genomic_DNA"/>
</dbReference>
<accession>F9T4F3</accession>
<comment type="catalytic activity">
    <reaction evidence="12">
        <text>pyruvate + ATP = phosphoenolpyruvate + ADP + H(+)</text>
        <dbReference type="Rhea" id="RHEA:18157"/>
        <dbReference type="ChEBI" id="CHEBI:15361"/>
        <dbReference type="ChEBI" id="CHEBI:15378"/>
        <dbReference type="ChEBI" id="CHEBI:30616"/>
        <dbReference type="ChEBI" id="CHEBI:58702"/>
        <dbReference type="ChEBI" id="CHEBI:456216"/>
        <dbReference type="EC" id="2.7.1.40"/>
    </reaction>
</comment>
<keyword evidence="11 14" id="KW-0670">Pyruvate</keyword>
<dbReference type="EC" id="2.7.1.40" evidence="3 12"/>
<dbReference type="PANTHER" id="PTHR11817">
    <property type="entry name" value="PYRUVATE KINASE"/>
    <property type="match status" value="1"/>
</dbReference>
<comment type="pathway">
    <text evidence="1 12">Carbohydrate degradation; glycolysis; pyruvate from D-glyceraldehyde 3-phosphate: step 5/5.</text>
</comment>
<dbReference type="Proteomes" id="UP000030071">
    <property type="component" value="Chromosome 1"/>
</dbReference>
<evidence type="ECO:0000313" key="17">
    <source>
        <dbReference type="Proteomes" id="UP000030071"/>
    </source>
</evidence>
<evidence type="ECO:0000256" key="3">
    <source>
        <dbReference type="ARBA" id="ARBA00012142"/>
    </source>
</evidence>
<evidence type="ECO:0000256" key="2">
    <source>
        <dbReference type="ARBA" id="ARBA00008663"/>
    </source>
</evidence>
<reference evidence="14 17" key="3">
    <citation type="submission" date="2014-08" db="EMBL/GenBank/DDBJ databases">
        <title>First Complete Genome Sequence of the Shellfish Pathogen Vibrio tubiashii.</title>
        <authorList>
            <person name="Richards G.P."/>
            <person name="Needleman D.S."/>
            <person name="Watson M.A."/>
            <person name="Bono J.L."/>
        </authorList>
    </citation>
    <scope>NUCLEOTIDE SEQUENCE [LARGE SCALE GENOMIC DNA]</scope>
    <source>
        <strain evidence="14 17">ATCC 19109</strain>
    </source>
</reference>
<dbReference type="InterPro" id="IPR011037">
    <property type="entry name" value="Pyrv_Knase-like_insert_dom_sf"/>
</dbReference>
<gene>
    <name evidence="14" type="ORF">IX91_03755</name>
    <name evidence="15" type="ORF">VITU9109_08887</name>
</gene>
<dbReference type="GO" id="GO:0030955">
    <property type="term" value="F:potassium ion binding"/>
    <property type="evidence" value="ECO:0007669"/>
    <property type="project" value="InterPro"/>
</dbReference>
<evidence type="ECO:0000259" key="13">
    <source>
        <dbReference type="Pfam" id="PF00224"/>
    </source>
</evidence>
<dbReference type="GeneID" id="23443827"/>
<evidence type="ECO:0000256" key="10">
    <source>
        <dbReference type="ARBA" id="ARBA00023152"/>
    </source>
</evidence>
<keyword evidence="16" id="KW-1185">Reference proteome</keyword>
<evidence type="ECO:0000256" key="4">
    <source>
        <dbReference type="ARBA" id="ARBA00022679"/>
    </source>
</evidence>
<dbReference type="InterPro" id="IPR001697">
    <property type="entry name" value="Pyr_Knase"/>
</dbReference>
<dbReference type="PATRIC" id="fig|1051646.9.peg.727"/>
<keyword evidence="9 12" id="KW-0460">Magnesium</keyword>
<comment type="similarity">
    <text evidence="2 12">Belongs to the pyruvate kinase family.</text>
</comment>
<dbReference type="RefSeq" id="WP_004744387.1">
    <property type="nucleotide sequence ID" value="NZ_AFWI01000124.1"/>
</dbReference>
<organism evidence="14 17">
    <name type="scientific">Vibrio tubiashii ATCC 19109</name>
    <dbReference type="NCBI Taxonomy" id="1051646"/>
    <lineage>
        <taxon>Bacteria</taxon>
        <taxon>Pseudomonadati</taxon>
        <taxon>Pseudomonadota</taxon>
        <taxon>Gammaproteobacteria</taxon>
        <taxon>Vibrionales</taxon>
        <taxon>Vibrionaceae</taxon>
        <taxon>Vibrio</taxon>
        <taxon>Vibrio oreintalis group</taxon>
    </lineage>
</organism>
<keyword evidence="5" id="KW-0479">Metal-binding</keyword>
<dbReference type="PRINTS" id="PR01050">
    <property type="entry name" value="PYRUVTKNASE"/>
</dbReference>
<sequence length="338" mass="37283">MKIIATNGAATSTADVRRALVDSGVAIMRFNFGVGIFSHQEMNQFMLDYQQQTQAYPHAQSLADLPGGKVRVCAISSPQLALGQTVRIVEQGTLAEGETDVWCGIDAPIENLSVAIGQKVYIADGAVELTIEAVDGEQIVSVVTYPGEVELRKGISLSRKHIYAELTNEFHRIFQQLRHSKPDYIALSFVSSAEDVLMIQRVLAEYTAGSSWRPKLLAKIENQAGIDHIEAILAHVAGIIVARGDLALHVPFEQMGRLERSLIETVQREVDKEVFVATEIFNYRDVTALPSRAEISSLYGLLALEIDGIMFSSETSSSKQPLKFVHFAQKIIQDMNEH</sequence>
<dbReference type="KEGG" id="vtu:IX91_03755"/>
<reference evidence="15 16" key="2">
    <citation type="journal article" date="2012" name="Int. J. Syst. Evol. Microbiol.">
        <title>Vibrio caribbeanicus sp. nov., isolated from the marine sponge Scleritoderma cyanea.</title>
        <authorList>
            <person name="Hoffmann M."/>
            <person name="Monday S.R."/>
            <person name="Allard M.W."/>
            <person name="Strain E.A."/>
            <person name="Whittaker P."/>
            <person name="Naum M."/>
            <person name="McCarthy P.J."/>
            <person name="Lopez J.V."/>
            <person name="Fischer M."/>
            <person name="Brown E.W."/>
        </authorList>
    </citation>
    <scope>NUCLEOTIDE SEQUENCE [LARGE SCALE GENOMIC DNA]</scope>
    <source>
        <strain evidence="15 16">ATCC 19109</strain>
    </source>
</reference>
<dbReference type="GO" id="GO:0016301">
    <property type="term" value="F:kinase activity"/>
    <property type="evidence" value="ECO:0007669"/>
    <property type="project" value="UniProtKB-KW"/>
</dbReference>
<feature type="domain" description="Pyruvate kinase barrel" evidence="13">
    <location>
        <begin position="2"/>
        <end position="323"/>
    </location>
</feature>
<proteinExistence type="inferred from homology"/>
<dbReference type="SUPFAM" id="SSF50800">
    <property type="entry name" value="PK beta-barrel domain-like"/>
    <property type="match status" value="1"/>
</dbReference>
<evidence type="ECO:0000313" key="14">
    <source>
        <dbReference type="EMBL" id="AIW13321.1"/>
    </source>
</evidence>
<dbReference type="Proteomes" id="UP000003836">
    <property type="component" value="Unassembled WGS sequence"/>
</dbReference>
<keyword evidence="8" id="KW-0067">ATP-binding</keyword>
<keyword evidence="6" id="KW-0547">Nucleotide-binding</keyword>
<dbReference type="EMBL" id="CP009354">
    <property type="protein sequence ID" value="AIW13321.1"/>
    <property type="molecule type" value="Genomic_DNA"/>
</dbReference>
<dbReference type="Gene3D" id="3.20.20.60">
    <property type="entry name" value="Phosphoenolpyruvate-binding domains"/>
    <property type="match status" value="1"/>
</dbReference>
<evidence type="ECO:0000256" key="6">
    <source>
        <dbReference type="ARBA" id="ARBA00022741"/>
    </source>
</evidence>
<dbReference type="InterPro" id="IPR015793">
    <property type="entry name" value="Pyrv_Knase_brl"/>
</dbReference>
<evidence type="ECO:0000256" key="1">
    <source>
        <dbReference type="ARBA" id="ARBA00004997"/>
    </source>
</evidence>
<dbReference type="AlphaFoldDB" id="F9T4F3"/>
<keyword evidence="7 12" id="KW-0418">Kinase</keyword>
<protein>
    <recommendedName>
        <fullName evidence="3 12">Pyruvate kinase</fullName>
        <ecNumber evidence="3 12">2.7.1.40</ecNumber>
    </recommendedName>
</protein>
<dbReference type="SUPFAM" id="SSF51621">
    <property type="entry name" value="Phosphoenolpyruvate/pyruvate domain"/>
    <property type="match status" value="1"/>
</dbReference>
<dbReference type="eggNOG" id="COG0469">
    <property type="taxonomic scope" value="Bacteria"/>
</dbReference>
<evidence type="ECO:0000313" key="16">
    <source>
        <dbReference type="Proteomes" id="UP000003836"/>
    </source>
</evidence>
<dbReference type="InterPro" id="IPR015806">
    <property type="entry name" value="Pyrv_Knase_insert_dom_sf"/>
</dbReference>
<evidence type="ECO:0000256" key="12">
    <source>
        <dbReference type="RuleBase" id="RU000504"/>
    </source>
</evidence>
<evidence type="ECO:0000256" key="8">
    <source>
        <dbReference type="ARBA" id="ARBA00022840"/>
    </source>
</evidence>
<dbReference type="InterPro" id="IPR015813">
    <property type="entry name" value="Pyrv/PenolPyrv_kinase-like_dom"/>
</dbReference>
<evidence type="ECO:0000313" key="15">
    <source>
        <dbReference type="EMBL" id="EGU56064.1"/>
    </source>
</evidence>
<evidence type="ECO:0000256" key="5">
    <source>
        <dbReference type="ARBA" id="ARBA00022723"/>
    </source>
</evidence>
<dbReference type="InterPro" id="IPR040442">
    <property type="entry name" value="Pyrv_kinase-like_dom_sf"/>
</dbReference>
<dbReference type="Pfam" id="PF00224">
    <property type="entry name" value="PK"/>
    <property type="match status" value="1"/>
</dbReference>
<dbReference type="Gene3D" id="2.40.33.10">
    <property type="entry name" value="PK beta-barrel domain-like"/>
    <property type="match status" value="1"/>
</dbReference>
<name>F9T4F3_9VIBR</name>
<keyword evidence="10 12" id="KW-0324">Glycolysis</keyword>
<reference evidence="15" key="1">
    <citation type="submission" date="2011-08" db="EMBL/GenBank/DDBJ databases">
        <authorList>
            <person name="Hoffman M."/>
            <person name="Strain E.A."/>
            <person name="Brown E."/>
            <person name="Allard M.W."/>
        </authorList>
    </citation>
    <scope>NUCLEOTIDE SEQUENCE</scope>
    <source>
        <strain evidence="15">ATCC 19109</strain>
    </source>
</reference>
<dbReference type="HOGENOM" id="CLU_821227_0_0_6"/>
<evidence type="ECO:0000256" key="11">
    <source>
        <dbReference type="ARBA" id="ARBA00023317"/>
    </source>
</evidence>
<dbReference type="GO" id="GO:0005524">
    <property type="term" value="F:ATP binding"/>
    <property type="evidence" value="ECO:0007669"/>
    <property type="project" value="UniProtKB-KW"/>
</dbReference>
<dbReference type="GO" id="GO:0000287">
    <property type="term" value="F:magnesium ion binding"/>
    <property type="evidence" value="ECO:0007669"/>
    <property type="project" value="InterPro"/>
</dbReference>
<evidence type="ECO:0000256" key="7">
    <source>
        <dbReference type="ARBA" id="ARBA00022777"/>
    </source>
</evidence>
<dbReference type="GO" id="GO:0004743">
    <property type="term" value="F:pyruvate kinase activity"/>
    <property type="evidence" value="ECO:0007669"/>
    <property type="project" value="UniProtKB-EC"/>
</dbReference>
<dbReference type="UniPathway" id="UPA00109">
    <property type="reaction ID" value="UER00188"/>
</dbReference>
<keyword evidence="4 12" id="KW-0808">Transferase</keyword>
<evidence type="ECO:0000256" key="9">
    <source>
        <dbReference type="ARBA" id="ARBA00022842"/>
    </source>
</evidence>